<organism evidence="1 2">
    <name type="scientific">Daphnia magna</name>
    <dbReference type="NCBI Taxonomy" id="35525"/>
    <lineage>
        <taxon>Eukaryota</taxon>
        <taxon>Metazoa</taxon>
        <taxon>Ecdysozoa</taxon>
        <taxon>Arthropoda</taxon>
        <taxon>Crustacea</taxon>
        <taxon>Branchiopoda</taxon>
        <taxon>Diplostraca</taxon>
        <taxon>Cladocera</taxon>
        <taxon>Anomopoda</taxon>
        <taxon>Daphniidae</taxon>
        <taxon>Daphnia</taxon>
    </lineage>
</organism>
<sequence>MKEEEEKLKNKHIFALGKLGTHKIRK</sequence>
<reference evidence="1 2" key="1">
    <citation type="submission" date="2016-03" db="EMBL/GenBank/DDBJ databases">
        <title>EvidentialGene: Evidence-directed Construction of Genes on Genomes.</title>
        <authorList>
            <person name="Gilbert D.G."/>
            <person name="Choi J.-H."/>
            <person name="Mockaitis K."/>
            <person name="Colbourne J."/>
            <person name="Pfrender M."/>
        </authorList>
    </citation>
    <scope>NUCLEOTIDE SEQUENCE [LARGE SCALE GENOMIC DNA]</scope>
    <source>
        <strain evidence="1 2">Xinb3</strain>
        <tissue evidence="1">Complete organism</tissue>
    </source>
</reference>
<dbReference type="Proteomes" id="UP000076858">
    <property type="component" value="Unassembled WGS sequence"/>
</dbReference>
<dbReference type="EMBL" id="LRGB01000915">
    <property type="protein sequence ID" value="KZS15218.1"/>
    <property type="molecule type" value="Genomic_DNA"/>
</dbReference>
<name>A0A164YG39_9CRUS</name>
<dbReference type="AlphaFoldDB" id="A0A164YG39"/>
<proteinExistence type="predicted"/>
<gene>
    <name evidence="1" type="ORF">APZ42_019286</name>
</gene>
<evidence type="ECO:0000313" key="1">
    <source>
        <dbReference type="EMBL" id="KZS15218.1"/>
    </source>
</evidence>
<keyword evidence="2" id="KW-1185">Reference proteome</keyword>
<accession>A0A164YG39</accession>
<protein>
    <submittedName>
        <fullName evidence="1">Uncharacterized protein</fullName>
    </submittedName>
</protein>
<comment type="caution">
    <text evidence="1">The sequence shown here is derived from an EMBL/GenBank/DDBJ whole genome shotgun (WGS) entry which is preliminary data.</text>
</comment>
<evidence type="ECO:0000313" key="2">
    <source>
        <dbReference type="Proteomes" id="UP000076858"/>
    </source>
</evidence>